<protein>
    <recommendedName>
        <fullName evidence="12">Cytochrome P450</fullName>
    </recommendedName>
</protein>
<reference evidence="10 11" key="1">
    <citation type="journal article" date="2021" name="Hortic Res">
        <title>Chromosome-scale assembly of the Dendrobium chrysotoxum genome enhances the understanding of orchid evolution.</title>
        <authorList>
            <person name="Zhang Y."/>
            <person name="Zhang G.Q."/>
            <person name="Zhang D."/>
            <person name="Liu X.D."/>
            <person name="Xu X.Y."/>
            <person name="Sun W.H."/>
            <person name="Yu X."/>
            <person name="Zhu X."/>
            <person name="Wang Z.W."/>
            <person name="Zhao X."/>
            <person name="Zhong W.Y."/>
            <person name="Chen H."/>
            <person name="Yin W.L."/>
            <person name="Huang T."/>
            <person name="Niu S.C."/>
            <person name="Liu Z.J."/>
        </authorList>
    </citation>
    <scope>NUCLEOTIDE SEQUENCE [LARGE SCALE GENOMIC DNA]</scope>
    <source>
        <strain evidence="10">Lindl</strain>
    </source>
</reference>
<dbReference type="PRINTS" id="PR00463">
    <property type="entry name" value="EP450I"/>
</dbReference>
<evidence type="ECO:0000313" key="10">
    <source>
        <dbReference type="EMBL" id="KAH0455144.1"/>
    </source>
</evidence>
<dbReference type="GO" id="GO:0004497">
    <property type="term" value="F:monooxygenase activity"/>
    <property type="evidence" value="ECO:0007669"/>
    <property type="project" value="UniProtKB-KW"/>
</dbReference>
<evidence type="ECO:0000256" key="1">
    <source>
        <dbReference type="ARBA" id="ARBA00010617"/>
    </source>
</evidence>
<feature type="transmembrane region" description="Helical" evidence="9">
    <location>
        <begin position="6"/>
        <end position="23"/>
    </location>
</feature>
<comment type="similarity">
    <text evidence="1 8">Belongs to the cytochrome P450 family.</text>
</comment>
<dbReference type="SUPFAM" id="SSF48264">
    <property type="entry name" value="Cytochrome P450"/>
    <property type="match status" value="1"/>
</dbReference>
<dbReference type="PRINTS" id="PR00385">
    <property type="entry name" value="P450"/>
</dbReference>
<evidence type="ECO:0000256" key="4">
    <source>
        <dbReference type="ARBA" id="ARBA00023002"/>
    </source>
</evidence>
<evidence type="ECO:0000256" key="2">
    <source>
        <dbReference type="ARBA" id="ARBA00022617"/>
    </source>
</evidence>
<evidence type="ECO:0000256" key="7">
    <source>
        <dbReference type="PIRSR" id="PIRSR602401-1"/>
    </source>
</evidence>
<dbReference type="EMBL" id="JAGFBR010000015">
    <property type="protein sequence ID" value="KAH0455144.1"/>
    <property type="molecule type" value="Genomic_DNA"/>
</dbReference>
<comment type="cofactor">
    <cofactor evidence="7">
        <name>heme</name>
        <dbReference type="ChEBI" id="CHEBI:30413"/>
    </cofactor>
</comment>
<dbReference type="Pfam" id="PF00067">
    <property type="entry name" value="p450"/>
    <property type="match status" value="1"/>
</dbReference>
<dbReference type="InterPro" id="IPR001128">
    <property type="entry name" value="Cyt_P450"/>
</dbReference>
<dbReference type="InterPro" id="IPR017972">
    <property type="entry name" value="Cyt_P450_CS"/>
</dbReference>
<accession>A0AAV7FZY6</accession>
<comment type="caution">
    <text evidence="10">The sequence shown here is derived from an EMBL/GenBank/DDBJ whole genome shotgun (WGS) entry which is preliminary data.</text>
</comment>
<keyword evidence="5 7" id="KW-0408">Iron</keyword>
<evidence type="ECO:0000313" key="11">
    <source>
        <dbReference type="Proteomes" id="UP000775213"/>
    </source>
</evidence>
<keyword evidence="11" id="KW-1185">Reference proteome</keyword>
<evidence type="ECO:0000256" key="5">
    <source>
        <dbReference type="ARBA" id="ARBA00023004"/>
    </source>
</evidence>
<evidence type="ECO:0000256" key="9">
    <source>
        <dbReference type="SAM" id="Phobius"/>
    </source>
</evidence>
<gene>
    <name evidence="10" type="ORF">IEQ34_017068</name>
</gene>
<keyword evidence="4 8" id="KW-0560">Oxidoreductase</keyword>
<dbReference type="PANTHER" id="PTHR47955">
    <property type="entry name" value="CYTOCHROME P450 FAMILY 71 PROTEIN"/>
    <property type="match status" value="1"/>
</dbReference>
<dbReference type="AlphaFoldDB" id="A0AAV7FZY6"/>
<keyword evidence="9" id="KW-0812">Transmembrane</keyword>
<dbReference type="FunFam" id="1.10.630.10:FF:000043">
    <property type="entry name" value="Cytochrome P450 99A2"/>
    <property type="match status" value="1"/>
</dbReference>
<dbReference type="InterPro" id="IPR002401">
    <property type="entry name" value="Cyt_P450_E_grp-I"/>
</dbReference>
<sequence length="506" mass="57679">MEPPSFSNVILPLIFCIILVLLLKKLITPKTSKTIHLPPSPWKLPIIGNIHHLLGGHPHRKLRDLSNKYGPLLHLQLGEINHIIITSSELARKVMKTHDINFASRPEFLATKILYYNSSDIGFSPYGKYWSQLRKICTVELLSAKRVESFSFIRKEEGDNLVDKIRMASGSPVNLTKMFLSLAYSTVSRAAFGKECTQQKKFLNAMKEAFKHLSGFSIVDFYPSLGFVGELTGLRARLERVHQHLDEILEEIFEEHQTKNLRGDGIGEDIVDVLLRLADHGELDISLTRDNIKAVILVSNSSLTLPKKGGTDTSSSTLEWAMSELIQHPKIMQKVQSEVRNVFKEKENMEKGEANKFPYLNNVIKETLRLHPVAPLLAPRLCRETIELEGYTIPTGSRIVINAWAIMREPTYWVDPESFRPERFEKVEFDFKGSKFEYIPFGGGRRICPGIAFAITGIEYWLSQLLFHFDWKLPGGKRPEDLDMKEIFGLTISRKNDLLLLATPRK</sequence>
<name>A0AAV7FZY6_DENCH</name>
<dbReference type="InterPro" id="IPR036396">
    <property type="entry name" value="Cyt_P450_sf"/>
</dbReference>
<evidence type="ECO:0008006" key="12">
    <source>
        <dbReference type="Google" id="ProtNLM"/>
    </source>
</evidence>
<keyword evidence="2 7" id="KW-0349">Heme</keyword>
<dbReference type="Gene3D" id="1.10.630.10">
    <property type="entry name" value="Cytochrome P450"/>
    <property type="match status" value="1"/>
</dbReference>
<organism evidence="10 11">
    <name type="scientific">Dendrobium chrysotoxum</name>
    <name type="common">Orchid</name>
    <dbReference type="NCBI Taxonomy" id="161865"/>
    <lineage>
        <taxon>Eukaryota</taxon>
        <taxon>Viridiplantae</taxon>
        <taxon>Streptophyta</taxon>
        <taxon>Embryophyta</taxon>
        <taxon>Tracheophyta</taxon>
        <taxon>Spermatophyta</taxon>
        <taxon>Magnoliopsida</taxon>
        <taxon>Liliopsida</taxon>
        <taxon>Asparagales</taxon>
        <taxon>Orchidaceae</taxon>
        <taxon>Epidendroideae</taxon>
        <taxon>Malaxideae</taxon>
        <taxon>Dendrobiinae</taxon>
        <taxon>Dendrobium</taxon>
    </lineage>
</organism>
<dbReference type="GO" id="GO:0020037">
    <property type="term" value="F:heme binding"/>
    <property type="evidence" value="ECO:0007669"/>
    <property type="project" value="InterPro"/>
</dbReference>
<dbReference type="PROSITE" id="PS00086">
    <property type="entry name" value="CYTOCHROME_P450"/>
    <property type="match status" value="1"/>
</dbReference>
<feature type="binding site" description="axial binding residue" evidence="7">
    <location>
        <position position="448"/>
    </location>
    <ligand>
        <name>heme</name>
        <dbReference type="ChEBI" id="CHEBI:30413"/>
    </ligand>
    <ligandPart>
        <name>Fe</name>
        <dbReference type="ChEBI" id="CHEBI:18248"/>
    </ligandPart>
</feature>
<keyword evidence="9" id="KW-0472">Membrane</keyword>
<dbReference type="Proteomes" id="UP000775213">
    <property type="component" value="Unassembled WGS sequence"/>
</dbReference>
<keyword evidence="9" id="KW-1133">Transmembrane helix</keyword>
<keyword evidence="3 7" id="KW-0479">Metal-binding</keyword>
<keyword evidence="6 8" id="KW-0503">Monooxygenase</keyword>
<evidence type="ECO:0000256" key="3">
    <source>
        <dbReference type="ARBA" id="ARBA00022723"/>
    </source>
</evidence>
<evidence type="ECO:0000256" key="6">
    <source>
        <dbReference type="ARBA" id="ARBA00023033"/>
    </source>
</evidence>
<dbReference type="GO" id="GO:0016705">
    <property type="term" value="F:oxidoreductase activity, acting on paired donors, with incorporation or reduction of molecular oxygen"/>
    <property type="evidence" value="ECO:0007669"/>
    <property type="project" value="InterPro"/>
</dbReference>
<dbReference type="CDD" id="cd11072">
    <property type="entry name" value="CYP71-like"/>
    <property type="match status" value="1"/>
</dbReference>
<proteinExistence type="inferred from homology"/>
<dbReference type="PANTHER" id="PTHR47955:SF8">
    <property type="entry name" value="CYTOCHROME P450 71D11-LIKE"/>
    <property type="match status" value="1"/>
</dbReference>
<dbReference type="GO" id="GO:0005506">
    <property type="term" value="F:iron ion binding"/>
    <property type="evidence" value="ECO:0007669"/>
    <property type="project" value="InterPro"/>
</dbReference>
<evidence type="ECO:0000256" key="8">
    <source>
        <dbReference type="RuleBase" id="RU000461"/>
    </source>
</evidence>